<dbReference type="InterPro" id="IPR004638">
    <property type="entry name" value="EmrB-like"/>
</dbReference>
<feature type="transmembrane region" description="Helical" evidence="7">
    <location>
        <begin position="405"/>
        <end position="422"/>
    </location>
</feature>
<feature type="transmembrane region" description="Helical" evidence="7">
    <location>
        <begin position="82"/>
        <end position="101"/>
    </location>
</feature>
<dbReference type="InterPro" id="IPR036259">
    <property type="entry name" value="MFS_trans_sf"/>
</dbReference>
<feature type="transmembrane region" description="Helical" evidence="7">
    <location>
        <begin position="12"/>
        <end position="38"/>
    </location>
</feature>
<evidence type="ECO:0000256" key="1">
    <source>
        <dbReference type="ARBA" id="ARBA00004651"/>
    </source>
</evidence>
<dbReference type="EMBL" id="JACHIO010000005">
    <property type="protein sequence ID" value="MBB5063259.1"/>
    <property type="molecule type" value="Genomic_DNA"/>
</dbReference>
<feature type="transmembrane region" description="Helical" evidence="7">
    <location>
        <begin position="107"/>
        <end position="128"/>
    </location>
</feature>
<dbReference type="GO" id="GO:0005886">
    <property type="term" value="C:plasma membrane"/>
    <property type="evidence" value="ECO:0007669"/>
    <property type="project" value="UniProtKB-SubCell"/>
</dbReference>
<evidence type="ECO:0000256" key="2">
    <source>
        <dbReference type="ARBA" id="ARBA00022448"/>
    </source>
</evidence>
<evidence type="ECO:0000256" key="5">
    <source>
        <dbReference type="ARBA" id="ARBA00022989"/>
    </source>
</evidence>
<comment type="subcellular location">
    <subcellularLocation>
        <location evidence="1">Cell membrane</location>
        <topology evidence="1">Multi-pass membrane protein</topology>
    </subcellularLocation>
</comment>
<feature type="transmembrane region" description="Helical" evidence="7">
    <location>
        <begin position="228"/>
        <end position="248"/>
    </location>
</feature>
<keyword evidence="6 7" id="KW-0472">Membrane</keyword>
<dbReference type="PANTHER" id="PTHR42718">
    <property type="entry name" value="MAJOR FACILITATOR SUPERFAMILY MULTIDRUG TRANSPORTER MFSC"/>
    <property type="match status" value="1"/>
</dbReference>
<feature type="transmembrane region" description="Helical" evidence="7">
    <location>
        <begin position="140"/>
        <end position="162"/>
    </location>
</feature>
<dbReference type="PROSITE" id="PS50850">
    <property type="entry name" value="MFS"/>
    <property type="match status" value="1"/>
</dbReference>
<gene>
    <name evidence="9" type="ORF">HDF15_001599</name>
</gene>
<reference evidence="9 10" key="1">
    <citation type="submission" date="2020-08" db="EMBL/GenBank/DDBJ databases">
        <title>Genomic Encyclopedia of Type Strains, Phase IV (KMG-V): Genome sequencing to study the core and pangenomes of soil and plant-associated prokaryotes.</title>
        <authorList>
            <person name="Whitman W."/>
        </authorList>
    </citation>
    <scope>NUCLEOTIDE SEQUENCE [LARGE SCALE GENOMIC DNA]</scope>
    <source>
        <strain evidence="9 10">X5P3</strain>
    </source>
</reference>
<feature type="transmembrane region" description="Helical" evidence="7">
    <location>
        <begin position="269"/>
        <end position="288"/>
    </location>
</feature>
<evidence type="ECO:0000313" key="10">
    <source>
        <dbReference type="Proteomes" id="UP000584867"/>
    </source>
</evidence>
<evidence type="ECO:0000256" key="3">
    <source>
        <dbReference type="ARBA" id="ARBA00022475"/>
    </source>
</evidence>
<protein>
    <submittedName>
        <fullName evidence="9">EmrB/QacA subfamily drug resistance transporter</fullName>
    </submittedName>
</protein>
<feature type="transmembrane region" description="Helical" evidence="7">
    <location>
        <begin position="475"/>
        <end position="493"/>
    </location>
</feature>
<comment type="caution">
    <text evidence="9">The sequence shown here is derived from an EMBL/GenBank/DDBJ whole genome shotgun (WGS) entry which is preliminary data.</text>
</comment>
<dbReference type="Gene3D" id="1.20.1250.20">
    <property type="entry name" value="MFS general substrate transporter like domains"/>
    <property type="match status" value="1"/>
</dbReference>
<evidence type="ECO:0000256" key="7">
    <source>
        <dbReference type="SAM" id="Phobius"/>
    </source>
</evidence>
<dbReference type="PANTHER" id="PTHR42718:SF42">
    <property type="entry name" value="EXPORT PROTEIN"/>
    <property type="match status" value="1"/>
</dbReference>
<feature type="transmembrane region" description="Helical" evidence="7">
    <location>
        <begin position="168"/>
        <end position="190"/>
    </location>
</feature>
<dbReference type="AlphaFoldDB" id="A0A7W8E960"/>
<dbReference type="NCBIfam" id="TIGR00711">
    <property type="entry name" value="efflux_EmrB"/>
    <property type="match status" value="1"/>
</dbReference>
<dbReference type="Proteomes" id="UP000584867">
    <property type="component" value="Unassembled WGS sequence"/>
</dbReference>
<name>A0A7W8E960_9BACT</name>
<proteinExistence type="predicted"/>
<dbReference type="InterPro" id="IPR020846">
    <property type="entry name" value="MFS_dom"/>
</dbReference>
<organism evidence="9 10">
    <name type="scientific">Granulicella mallensis</name>
    <dbReference type="NCBI Taxonomy" id="940614"/>
    <lineage>
        <taxon>Bacteria</taxon>
        <taxon>Pseudomonadati</taxon>
        <taxon>Acidobacteriota</taxon>
        <taxon>Terriglobia</taxon>
        <taxon>Terriglobales</taxon>
        <taxon>Acidobacteriaceae</taxon>
        <taxon>Granulicella</taxon>
    </lineage>
</organism>
<feature type="domain" description="Major facilitator superfamily (MFS) profile" evidence="8">
    <location>
        <begin position="16"/>
        <end position="498"/>
    </location>
</feature>
<evidence type="ECO:0000256" key="4">
    <source>
        <dbReference type="ARBA" id="ARBA00022692"/>
    </source>
</evidence>
<evidence type="ECO:0000259" key="8">
    <source>
        <dbReference type="PROSITE" id="PS50850"/>
    </source>
</evidence>
<keyword evidence="4 7" id="KW-0812">Transmembrane</keyword>
<accession>A0A7W8E960</accession>
<dbReference type="InterPro" id="IPR011701">
    <property type="entry name" value="MFS"/>
</dbReference>
<evidence type="ECO:0000313" key="9">
    <source>
        <dbReference type="EMBL" id="MBB5063259.1"/>
    </source>
</evidence>
<evidence type="ECO:0000256" key="6">
    <source>
        <dbReference type="ARBA" id="ARBA00023136"/>
    </source>
</evidence>
<dbReference type="Pfam" id="PF07690">
    <property type="entry name" value="MFS_1"/>
    <property type="match status" value="1"/>
</dbReference>
<dbReference type="CDD" id="cd17321">
    <property type="entry name" value="MFS_MMR_MDR_like"/>
    <property type="match status" value="1"/>
</dbReference>
<keyword evidence="2" id="KW-0813">Transport</keyword>
<feature type="transmembrane region" description="Helical" evidence="7">
    <location>
        <begin position="202"/>
        <end position="222"/>
    </location>
</feature>
<dbReference type="GO" id="GO:0022857">
    <property type="term" value="F:transmembrane transporter activity"/>
    <property type="evidence" value="ECO:0007669"/>
    <property type="project" value="InterPro"/>
</dbReference>
<feature type="transmembrane region" description="Helical" evidence="7">
    <location>
        <begin position="330"/>
        <end position="349"/>
    </location>
</feature>
<keyword evidence="3" id="KW-1003">Cell membrane</keyword>
<sequence length="503" mass="52432">MHASSKTPSAAVGRGVLVATILGSSMAFIDGTVVNVALPAVQGALHATASDLQWVVESYALLLASLLLLGGSLGDLYGRRRIFVSGVLVFAAGSAWCGFASSIEFLILARAFQGVGAALLIPGSLAIISSSFPASERGRAIGTWSGFTAITAAIGPVLGGWLVQHGSWRWVFFINLPLAVVVVALTLRYVAESRNQEASRILDWRGASLATIGLGATTYALIEAPHGGRIVWAMGVAGVGALAAFLLLEAHSPAPMVSLKLFRSKDFSGANLLTFFLYAALSGLLFFLPLDLIQVQHYSATQAGGALLPLILLIFLLSRWSGGLIARYGARTPLTIGPLIAAAGYALMLRGGIGQSYWTTLFPAILTLGLGMAISVAPLTTAVMESVPDSEAGVASGVNNAVSRIAGLLAVAVFGLVLSFGFNRALTHSLDHLALSSEALQSINRERPKLAGAETGDPRVRRAINEAFLSGYRDIILISIALSVLSAFSARMISSSNRETAGS</sequence>
<keyword evidence="5 7" id="KW-1133">Transmembrane helix</keyword>
<feature type="transmembrane region" description="Helical" evidence="7">
    <location>
        <begin position="58"/>
        <end position="77"/>
    </location>
</feature>
<feature type="transmembrane region" description="Helical" evidence="7">
    <location>
        <begin position="361"/>
        <end position="384"/>
    </location>
</feature>
<dbReference type="Gene3D" id="1.20.1720.10">
    <property type="entry name" value="Multidrug resistance protein D"/>
    <property type="match status" value="1"/>
</dbReference>
<dbReference type="RefSeq" id="WP_184254269.1">
    <property type="nucleotide sequence ID" value="NZ_JACHIO010000005.1"/>
</dbReference>
<dbReference type="SUPFAM" id="SSF103473">
    <property type="entry name" value="MFS general substrate transporter"/>
    <property type="match status" value="1"/>
</dbReference>
<feature type="transmembrane region" description="Helical" evidence="7">
    <location>
        <begin position="300"/>
        <end position="318"/>
    </location>
</feature>